<dbReference type="EMBL" id="LTAN01000009">
    <property type="protein sequence ID" value="OBR03397.1"/>
    <property type="molecule type" value="Genomic_DNA"/>
</dbReference>
<evidence type="ECO:0000256" key="1">
    <source>
        <dbReference type="SAM" id="MobiDB-lite"/>
    </source>
</evidence>
<dbReference type="EMBL" id="CACQ02001497">
    <property type="protein sequence ID" value="CCF35341.1"/>
    <property type="molecule type" value="Genomic_DNA"/>
</dbReference>
<proteinExistence type="predicted"/>
<dbReference type="VEuPathDB" id="FungiDB:CH63R_12524"/>
<reference evidence="5" key="4">
    <citation type="journal article" date="2017" name="BMC Genomics">
        <title>Gapless genome assembly of Colletotrichum higginsianum reveals chromosome structure and association of transposable elements with secondary metabolite gene clusters.</title>
        <authorList>
            <person name="Dallery J.-F."/>
            <person name="Lapalu N."/>
            <person name="Zampounis A."/>
            <person name="Pigne S."/>
            <person name="Luyten I."/>
            <person name="Amselem J."/>
            <person name="Wittenberg A.H.J."/>
            <person name="Zhou S."/>
            <person name="de Queiroz M.V."/>
            <person name="Robin G.P."/>
            <person name="Auger A."/>
            <person name="Hainaut M."/>
            <person name="Henrissat B."/>
            <person name="Kim K.-T."/>
            <person name="Lee Y.-H."/>
            <person name="Lespinet O."/>
            <person name="Schwartz D.C."/>
            <person name="Thon M.R."/>
            <person name="O'Connell R.J."/>
        </authorList>
    </citation>
    <scope>NUCLEOTIDE SEQUENCE [LARGE SCALE GENOMIC DNA]</scope>
    <source>
        <strain evidence="5">IMI 349063</strain>
    </source>
</reference>
<accession>H1V539</accession>
<dbReference type="KEGG" id="chig:CH63R_12524"/>
<evidence type="ECO:0000313" key="5">
    <source>
        <dbReference type="Proteomes" id="UP000092177"/>
    </source>
</evidence>
<evidence type="ECO:0000313" key="4">
    <source>
        <dbReference type="Proteomes" id="UP000007174"/>
    </source>
</evidence>
<dbReference type="AlphaFoldDB" id="H1V539"/>
<reference evidence="3" key="3">
    <citation type="submission" date="2016-02" db="EMBL/GenBank/DDBJ databases">
        <title>Resequencing and annotation of the Colletotrichum higginsianum genome.</title>
        <authorList>
            <person name="O'Connell R."/>
            <person name="Zambounis A."/>
            <person name="Thon M."/>
            <person name="Dallery J.-F."/>
        </authorList>
    </citation>
    <scope>NUCLEOTIDE SEQUENCE [LARGE SCALE GENOMIC DNA]</scope>
    <source>
        <strain evidence="3">IMI 349063</strain>
    </source>
</reference>
<dbReference type="Proteomes" id="UP000092177">
    <property type="component" value="Chromosome 9"/>
</dbReference>
<feature type="compositionally biased region" description="Low complexity" evidence="1">
    <location>
        <begin position="23"/>
        <end position="34"/>
    </location>
</feature>
<organism evidence="2 4">
    <name type="scientific">Colletotrichum higginsianum (strain IMI 349063)</name>
    <name type="common">Crucifer anthracnose fungus</name>
    <dbReference type="NCBI Taxonomy" id="759273"/>
    <lineage>
        <taxon>Eukaryota</taxon>
        <taxon>Fungi</taxon>
        <taxon>Dikarya</taxon>
        <taxon>Ascomycota</taxon>
        <taxon>Pezizomycotina</taxon>
        <taxon>Sordariomycetes</taxon>
        <taxon>Hypocreomycetidae</taxon>
        <taxon>Glomerellales</taxon>
        <taxon>Glomerellaceae</taxon>
        <taxon>Colletotrichum</taxon>
        <taxon>Colletotrichum destructivum species complex</taxon>
    </lineage>
</organism>
<evidence type="ECO:0000313" key="2">
    <source>
        <dbReference type="EMBL" id="CCF35341.1"/>
    </source>
</evidence>
<name>H1V539_COLHI</name>
<dbReference type="RefSeq" id="XP_018151915.1">
    <property type="nucleotide sequence ID" value="XM_018307498.1"/>
</dbReference>
<sequence>MRGEGRTCGQWTAGLSRQKSPGRHASSPRGSSASWASPFVIHRHQFLVESCRKSYVTMGGNKLSPLHVLFAKPRKTNAHTAFPSPFLRTIRFPSTYPTRRSQSLHEAQPLQSYRLHIVDA</sequence>
<evidence type="ECO:0000313" key="3">
    <source>
        <dbReference type="EMBL" id="OBR03397.1"/>
    </source>
</evidence>
<keyword evidence="5" id="KW-1185">Reference proteome</keyword>
<protein>
    <submittedName>
        <fullName evidence="2">Uncharacterized protein</fullName>
    </submittedName>
</protein>
<feature type="compositionally biased region" description="Polar residues" evidence="1">
    <location>
        <begin position="9"/>
        <end position="19"/>
    </location>
</feature>
<feature type="region of interest" description="Disordered" evidence="1">
    <location>
        <begin position="1"/>
        <end position="34"/>
    </location>
</feature>
<reference evidence="2" key="1">
    <citation type="submission" date="2011-12" db="EMBL/GenBank/DDBJ databases">
        <title>The genome sequence of Colletotrichum higginsianum IMI 34906.</title>
        <authorList>
            <person name="Ma L.-J."/>
            <person name="O'Connell R."/>
            <person name="van Themaat E.V.L."/>
            <person name="Stueber K."/>
            <person name="Young S.K."/>
            <person name="Zeng Q."/>
            <person name="Gargeya S."/>
            <person name="Fitzgerald M."/>
            <person name="Haas B."/>
            <person name="Abouelleil A."/>
            <person name="Alvarado L."/>
            <person name="Arachchi H.M."/>
            <person name="Berlin A."/>
            <person name="Chapman S.B."/>
            <person name="Gearin G."/>
            <person name="Goldberg J."/>
            <person name="Griggs A."/>
            <person name="Gujja S."/>
            <person name="Hansen M."/>
            <person name="Heiman D."/>
            <person name="Howarth C."/>
            <person name="Larimer J."/>
            <person name="Lui A."/>
            <person name="MacDonald P.J.P."/>
            <person name="McCowen C."/>
            <person name="Montmayeur A."/>
            <person name="Murphy C."/>
            <person name="Neiman D."/>
            <person name="Pearson M."/>
            <person name="Priest M."/>
            <person name="Roberts A."/>
            <person name="Saif S."/>
            <person name="Shea T."/>
            <person name="Sisk P."/>
            <person name="Stolte C."/>
            <person name="Sykes S."/>
            <person name="Wortman J."/>
            <person name="Nusbaum C."/>
            <person name="Birren B."/>
        </authorList>
    </citation>
    <scope>NUCLEOTIDE SEQUENCE [LARGE SCALE GENOMIC DNA]</scope>
    <source>
        <strain evidence="2">IMI 349063</strain>
    </source>
</reference>
<dbReference type="Proteomes" id="UP000007174">
    <property type="component" value="Unassembled WGS sequence"/>
</dbReference>
<gene>
    <name evidence="2" type="ORF">CH063_07149</name>
    <name evidence="3" type="ORF">CH63R_12524</name>
</gene>
<dbReference type="HOGENOM" id="CLU_2049538_0_0_1"/>
<reference evidence="4" key="2">
    <citation type="journal article" date="2012" name="Nat. Genet.">
        <title>Lifestyle transitions in plant pathogenic Colletotrichum fungi deciphered by genome and transcriptome analyses.</title>
        <authorList>
            <person name="O'Connell R.J."/>
            <person name="Thon M.R."/>
            <person name="Hacquard S."/>
            <person name="Amyotte S.G."/>
            <person name="Kleemann J."/>
            <person name="Torres M.F."/>
            <person name="Damm U."/>
            <person name="Buiate E.A."/>
            <person name="Epstein L."/>
            <person name="Alkan N."/>
            <person name="Altmueller J."/>
            <person name="Alvarado-Balderrama L."/>
            <person name="Bauser C.A."/>
            <person name="Becker C."/>
            <person name="Birren B.W."/>
            <person name="Chen Z."/>
            <person name="Choi J."/>
            <person name="Crouch J.A."/>
            <person name="Duvick J.P."/>
            <person name="Farman M.A."/>
            <person name="Gan P."/>
            <person name="Heiman D."/>
            <person name="Henrissat B."/>
            <person name="Howard R.J."/>
            <person name="Kabbage M."/>
            <person name="Koch C."/>
            <person name="Kracher B."/>
            <person name="Kubo Y."/>
            <person name="Law A.D."/>
            <person name="Lebrun M.-H."/>
            <person name="Lee Y.-H."/>
            <person name="Miyara I."/>
            <person name="Moore N."/>
            <person name="Neumann U."/>
            <person name="Nordstroem K."/>
            <person name="Panaccione D.G."/>
            <person name="Panstruga R."/>
            <person name="Place M."/>
            <person name="Proctor R.H."/>
            <person name="Prusky D."/>
            <person name="Rech G."/>
            <person name="Reinhardt R."/>
            <person name="Rollins J.A."/>
            <person name="Rounsley S."/>
            <person name="Schardl C.L."/>
            <person name="Schwartz D.C."/>
            <person name="Shenoy N."/>
            <person name="Shirasu K."/>
            <person name="Sikhakolli U.R."/>
            <person name="Stueber K."/>
            <person name="Sukno S.A."/>
            <person name="Sweigard J.A."/>
            <person name="Takano Y."/>
            <person name="Takahara H."/>
            <person name="Trail F."/>
            <person name="van der Does H.C."/>
            <person name="Voll L.M."/>
            <person name="Will I."/>
            <person name="Young S."/>
            <person name="Zeng Q."/>
            <person name="Zhang J."/>
            <person name="Zhou S."/>
            <person name="Dickman M.B."/>
            <person name="Schulze-Lefert P."/>
            <person name="Ver Loren van Themaat E."/>
            <person name="Ma L.-J."/>
            <person name="Vaillancourt L.J."/>
        </authorList>
    </citation>
    <scope>NUCLEOTIDE SEQUENCE [LARGE SCALE GENOMIC DNA]</scope>
    <source>
        <strain evidence="4">IMI 349063</strain>
    </source>
</reference>
<dbReference type="GeneID" id="28871605"/>